<gene>
    <name evidence="2" type="ORF">HHI36_009511</name>
</gene>
<sequence>MDIIDLKLAHTFCDSVIKGLLGANIIPKSAGTITESSNQQPTSEKVSSNKSKHKYENNSNANNDANSGQPGETTFAEINAGINQAMKNKPNVEGKFSSTVLRKYSDVARKEPLRRDLIRPPRRQPLIVGESGSSALKNIPKTTLVHVSRVDPHTSEDDLKQFLKDIMPLSECVKLNSRYPDINSSFKIGANYEYLSFTELRSQCKIAIDETYINFI</sequence>
<feature type="compositionally biased region" description="Low complexity" evidence="1">
    <location>
        <begin position="57"/>
        <end position="67"/>
    </location>
</feature>
<reference evidence="2 3" key="1">
    <citation type="journal article" date="2021" name="BMC Biol.">
        <title>Horizontally acquired antibacterial genes associated with adaptive radiation of ladybird beetles.</title>
        <authorList>
            <person name="Li H.S."/>
            <person name="Tang X.F."/>
            <person name="Huang Y.H."/>
            <person name="Xu Z.Y."/>
            <person name="Chen M.L."/>
            <person name="Du X.Y."/>
            <person name="Qiu B.Y."/>
            <person name="Chen P.T."/>
            <person name="Zhang W."/>
            <person name="Slipinski A."/>
            <person name="Escalona H.E."/>
            <person name="Waterhouse R.M."/>
            <person name="Zwick A."/>
            <person name="Pang H."/>
        </authorList>
    </citation>
    <scope>NUCLEOTIDE SEQUENCE [LARGE SCALE GENOMIC DNA]</scope>
    <source>
        <strain evidence="2">SYSU2018</strain>
    </source>
</reference>
<evidence type="ECO:0000256" key="1">
    <source>
        <dbReference type="SAM" id="MobiDB-lite"/>
    </source>
</evidence>
<feature type="region of interest" description="Disordered" evidence="1">
    <location>
        <begin position="32"/>
        <end position="73"/>
    </location>
</feature>
<comment type="caution">
    <text evidence="2">The sequence shown here is derived from an EMBL/GenBank/DDBJ whole genome shotgun (WGS) entry which is preliminary data.</text>
</comment>
<organism evidence="2 3">
    <name type="scientific">Cryptolaemus montrouzieri</name>
    <dbReference type="NCBI Taxonomy" id="559131"/>
    <lineage>
        <taxon>Eukaryota</taxon>
        <taxon>Metazoa</taxon>
        <taxon>Ecdysozoa</taxon>
        <taxon>Arthropoda</taxon>
        <taxon>Hexapoda</taxon>
        <taxon>Insecta</taxon>
        <taxon>Pterygota</taxon>
        <taxon>Neoptera</taxon>
        <taxon>Endopterygota</taxon>
        <taxon>Coleoptera</taxon>
        <taxon>Polyphaga</taxon>
        <taxon>Cucujiformia</taxon>
        <taxon>Coccinelloidea</taxon>
        <taxon>Coccinellidae</taxon>
        <taxon>Scymninae</taxon>
        <taxon>Scymnini</taxon>
        <taxon>Cryptolaemus</taxon>
    </lineage>
</organism>
<feature type="compositionally biased region" description="Polar residues" evidence="1">
    <location>
        <begin position="32"/>
        <end position="49"/>
    </location>
</feature>
<accession>A0ABD2MGP8</accession>
<proteinExistence type="predicted"/>
<name>A0ABD2MGP8_9CUCU</name>
<evidence type="ECO:0000313" key="3">
    <source>
        <dbReference type="Proteomes" id="UP001516400"/>
    </source>
</evidence>
<evidence type="ECO:0008006" key="4">
    <source>
        <dbReference type="Google" id="ProtNLM"/>
    </source>
</evidence>
<protein>
    <recommendedName>
        <fullName evidence="4">Bromo domain-containing protein</fullName>
    </recommendedName>
</protein>
<keyword evidence="3" id="KW-1185">Reference proteome</keyword>
<dbReference type="Proteomes" id="UP001516400">
    <property type="component" value="Unassembled WGS sequence"/>
</dbReference>
<dbReference type="EMBL" id="JABFTP020000001">
    <property type="protein sequence ID" value="KAL3265301.1"/>
    <property type="molecule type" value="Genomic_DNA"/>
</dbReference>
<dbReference type="AlphaFoldDB" id="A0ABD2MGP8"/>
<evidence type="ECO:0000313" key="2">
    <source>
        <dbReference type="EMBL" id="KAL3265301.1"/>
    </source>
</evidence>